<dbReference type="SUPFAM" id="SSF49842">
    <property type="entry name" value="TNF-like"/>
    <property type="match status" value="1"/>
</dbReference>
<dbReference type="EMBL" id="LR798210">
    <property type="protein sequence ID" value="CAB5187225.1"/>
    <property type="molecule type" value="Genomic_DNA"/>
</dbReference>
<protein>
    <recommendedName>
        <fullName evidence="2">C1q domain-containing protein</fullName>
    </recommendedName>
</protein>
<gene>
    <name evidence="1" type="ORF">UFOVP160_20</name>
</gene>
<reference evidence="1" key="1">
    <citation type="submission" date="2020-05" db="EMBL/GenBank/DDBJ databases">
        <authorList>
            <person name="Chiriac C."/>
            <person name="Salcher M."/>
            <person name="Ghai R."/>
            <person name="Kavagutti S V."/>
        </authorList>
    </citation>
    <scope>NUCLEOTIDE SEQUENCE</scope>
</reference>
<name>A0A6J7W9P6_9CAUD</name>
<dbReference type="InterPro" id="IPR008983">
    <property type="entry name" value="Tumour_necrosis_fac-like_dom"/>
</dbReference>
<evidence type="ECO:0008006" key="2">
    <source>
        <dbReference type="Google" id="ProtNLM"/>
    </source>
</evidence>
<organism evidence="1">
    <name type="scientific">uncultured Caudovirales phage</name>
    <dbReference type="NCBI Taxonomy" id="2100421"/>
    <lineage>
        <taxon>Viruses</taxon>
        <taxon>Duplodnaviria</taxon>
        <taxon>Heunggongvirae</taxon>
        <taxon>Uroviricota</taxon>
        <taxon>Caudoviricetes</taxon>
        <taxon>Peduoviridae</taxon>
        <taxon>Maltschvirus</taxon>
        <taxon>Maltschvirus maltsch</taxon>
    </lineage>
</organism>
<accession>A0A6J7W9P6</accession>
<proteinExistence type="predicted"/>
<evidence type="ECO:0000313" key="1">
    <source>
        <dbReference type="EMBL" id="CAB5187225.1"/>
    </source>
</evidence>
<dbReference type="Gene3D" id="2.60.120.40">
    <property type="match status" value="1"/>
</dbReference>
<sequence>MAITINGTGTITGISAGGLPSATVTQATLATPVAGTGPAFSAYLNSSQSVTSTVATKITLNAEEYDTNSNFDSTTNYRFTPTVAGYYQISGGVYASTATTNSTVWIYKNGSAYKLATFPTVNSSAVISSLIYFNGSTDYVELYAAFTGTTPGLQAGLIYTFFNGALVRSA</sequence>